<dbReference type="EMBL" id="MTYJ01000301">
    <property type="protein sequence ID" value="OWA53073.1"/>
    <property type="molecule type" value="Genomic_DNA"/>
</dbReference>
<evidence type="ECO:0000313" key="1">
    <source>
        <dbReference type="EMBL" id="OWA53073.1"/>
    </source>
</evidence>
<accession>A0A9X6RM41</accession>
<gene>
    <name evidence="1" type="ORF">BV898_17508</name>
</gene>
<reference evidence="2" key="1">
    <citation type="submission" date="2017-01" db="EMBL/GenBank/DDBJ databases">
        <title>Comparative genomics of anhydrobiosis in the tardigrade Hypsibius dujardini.</title>
        <authorList>
            <person name="Yoshida Y."/>
            <person name="Koutsovoulos G."/>
            <person name="Laetsch D."/>
            <person name="Stevens L."/>
            <person name="Kumar S."/>
            <person name="Horikawa D."/>
            <person name="Ishino K."/>
            <person name="Komine S."/>
            <person name="Tomita M."/>
            <person name="Blaxter M."/>
            <person name="Arakawa K."/>
        </authorList>
    </citation>
    <scope>NUCLEOTIDE SEQUENCE [LARGE SCALE GENOMIC DNA]</scope>
    <source>
        <strain evidence="2">Z151</strain>
    </source>
</reference>
<protein>
    <recommendedName>
        <fullName evidence="3">Cadherin domain-containing protein</fullName>
    </recommendedName>
</protein>
<dbReference type="Proteomes" id="UP000192578">
    <property type="component" value="Unassembled WGS sequence"/>
</dbReference>
<dbReference type="AlphaFoldDB" id="A0A9X6RM41"/>
<sequence>MCIGPGGSLVGNIGTGSTKLGVCGCLPGSFHNATIDQCVKNLTIAIATPGVISACTFLNDPVTSSGANLTVATGGGVRPIQYIIGVFNSSYTGTASDGQTKLYATTPLIAIDQNTGQVYATYAPNTAVTQCYEVVAIDANNQVSAPAVFCVATAAYSLACSCGPVTTTAAPVNACTCPSDF</sequence>
<comment type="caution">
    <text evidence="1">The sequence shown here is derived from an EMBL/GenBank/DDBJ whole genome shotgun (WGS) entry which is preliminary data.</text>
</comment>
<name>A0A9X6RM41_HYPEX</name>
<keyword evidence="2" id="KW-1185">Reference proteome</keyword>
<organism evidence="1 2">
    <name type="scientific">Hypsibius exemplaris</name>
    <name type="common">Freshwater tardigrade</name>
    <dbReference type="NCBI Taxonomy" id="2072580"/>
    <lineage>
        <taxon>Eukaryota</taxon>
        <taxon>Metazoa</taxon>
        <taxon>Ecdysozoa</taxon>
        <taxon>Tardigrada</taxon>
        <taxon>Eutardigrada</taxon>
        <taxon>Parachela</taxon>
        <taxon>Hypsibioidea</taxon>
        <taxon>Hypsibiidae</taxon>
        <taxon>Hypsibius</taxon>
    </lineage>
</organism>
<evidence type="ECO:0000313" key="2">
    <source>
        <dbReference type="Proteomes" id="UP000192578"/>
    </source>
</evidence>
<proteinExistence type="predicted"/>
<evidence type="ECO:0008006" key="3">
    <source>
        <dbReference type="Google" id="ProtNLM"/>
    </source>
</evidence>